<dbReference type="Gene3D" id="6.10.140.530">
    <property type="match status" value="1"/>
</dbReference>
<dbReference type="EMBL" id="CZBP01000001">
    <property type="protein sequence ID" value="CUP59528.1"/>
    <property type="molecule type" value="Genomic_DNA"/>
</dbReference>
<dbReference type="AlphaFoldDB" id="A0A174PLM1"/>
<accession>A0A174PLM1</accession>
<dbReference type="RefSeq" id="WP_055059143.1">
    <property type="nucleotide sequence ID" value="NZ_CZBP01000001.1"/>
</dbReference>
<evidence type="ECO:0000313" key="3">
    <source>
        <dbReference type="Proteomes" id="UP000095762"/>
    </source>
</evidence>
<dbReference type="InterPro" id="IPR005114">
    <property type="entry name" value="Helicase_assoc"/>
</dbReference>
<evidence type="ECO:0000259" key="1">
    <source>
        <dbReference type="Pfam" id="PF03457"/>
    </source>
</evidence>
<proteinExistence type="predicted"/>
<dbReference type="PANTHER" id="PTHR33418:SF1">
    <property type="entry name" value="HELICASE-ASSOCIATED DOMAIN-CONTAINING PROTEIN"/>
    <property type="match status" value="1"/>
</dbReference>
<protein>
    <submittedName>
        <fullName evidence="2">Helicase associated domain</fullName>
    </submittedName>
</protein>
<sequence>MGKTKEKTWMLIIETKSYRGLSCYRKVLFVSAPDHQVAKEKARDWCDGEQITSISIIPFDPNRMGDALIDSTEKNPLPEHPNIDTRWIAKYKTAEAFYNKYGHLRVKVKEDFDGVRLGVWIHKQRNDYRKGFLSDEQIRLLENIDMIWKLRRQPTKAERALKNPKI</sequence>
<dbReference type="Pfam" id="PF03457">
    <property type="entry name" value="HA"/>
    <property type="match status" value="1"/>
</dbReference>
<name>A0A174PLM1_9FIRM</name>
<organism evidence="2 3">
    <name type="scientific">Blautia obeum</name>
    <dbReference type="NCBI Taxonomy" id="40520"/>
    <lineage>
        <taxon>Bacteria</taxon>
        <taxon>Bacillati</taxon>
        <taxon>Bacillota</taxon>
        <taxon>Clostridia</taxon>
        <taxon>Lachnospirales</taxon>
        <taxon>Lachnospiraceae</taxon>
        <taxon>Blautia</taxon>
    </lineage>
</organism>
<feature type="domain" description="Helicase-associated" evidence="1">
    <location>
        <begin position="84"/>
        <end position="146"/>
    </location>
</feature>
<reference evidence="2 3" key="1">
    <citation type="submission" date="2015-09" db="EMBL/GenBank/DDBJ databases">
        <authorList>
            <consortium name="Pathogen Informatics"/>
        </authorList>
    </citation>
    <scope>NUCLEOTIDE SEQUENCE [LARGE SCALE GENOMIC DNA]</scope>
    <source>
        <strain evidence="2 3">2789STDY5834957</strain>
    </source>
</reference>
<dbReference type="PANTHER" id="PTHR33418">
    <property type="entry name" value="HELICASE-ASSOCIATED"/>
    <property type="match status" value="1"/>
</dbReference>
<evidence type="ECO:0000313" key="2">
    <source>
        <dbReference type="EMBL" id="CUP59528.1"/>
    </source>
</evidence>
<gene>
    <name evidence="2" type="ORF">ERS852569_00105</name>
</gene>
<dbReference type="Proteomes" id="UP000095762">
    <property type="component" value="Unassembled WGS sequence"/>
</dbReference>